<keyword evidence="4" id="KW-1185">Reference proteome</keyword>
<keyword evidence="3" id="KW-0238">DNA-binding</keyword>
<feature type="compositionally biased region" description="Basic and acidic residues" evidence="1">
    <location>
        <begin position="83"/>
        <end position="108"/>
    </location>
</feature>
<accession>A0A7X0NP23</accession>
<proteinExistence type="predicted"/>
<gene>
    <name evidence="3" type="ORF">HD593_001715</name>
</gene>
<evidence type="ECO:0000259" key="2">
    <source>
        <dbReference type="Pfam" id="PF12728"/>
    </source>
</evidence>
<feature type="region of interest" description="Disordered" evidence="1">
    <location>
        <begin position="1"/>
        <end position="21"/>
    </location>
</feature>
<reference evidence="3 4" key="1">
    <citation type="submission" date="2020-08" db="EMBL/GenBank/DDBJ databases">
        <title>Sequencing the genomes of 1000 actinobacteria strains.</title>
        <authorList>
            <person name="Klenk H.-P."/>
        </authorList>
    </citation>
    <scope>NUCLEOTIDE SEQUENCE [LARGE SCALE GENOMIC DNA]</scope>
    <source>
        <strain evidence="3 4">DSM 43768</strain>
    </source>
</reference>
<evidence type="ECO:0000313" key="3">
    <source>
        <dbReference type="EMBL" id="MBB6546920.1"/>
    </source>
</evidence>
<dbReference type="InterPro" id="IPR041657">
    <property type="entry name" value="HTH_17"/>
</dbReference>
<dbReference type="Pfam" id="PF12728">
    <property type="entry name" value="HTH_17"/>
    <property type="match status" value="1"/>
</dbReference>
<dbReference type="RefSeq" id="WP_185101652.1">
    <property type="nucleotide sequence ID" value="NZ_BAAAXY010000070.1"/>
</dbReference>
<dbReference type="AlphaFoldDB" id="A0A7X0NP23"/>
<evidence type="ECO:0000313" key="4">
    <source>
        <dbReference type="Proteomes" id="UP000565579"/>
    </source>
</evidence>
<protein>
    <submittedName>
        <fullName evidence="3">Putative DNA-binding transcriptional regulator AlpA</fullName>
    </submittedName>
</protein>
<dbReference type="GO" id="GO:0003677">
    <property type="term" value="F:DNA binding"/>
    <property type="evidence" value="ECO:0007669"/>
    <property type="project" value="UniProtKB-KW"/>
</dbReference>
<dbReference type="Proteomes" id="UP000565579">
    <property type="component" value="Unassembled WGS sequence"/>
</dbReference>
<feature type="region of interest" description="Disordered" evidence="1">
    <location>
        <begin position="82"/>
        <end position="108"/>
    </location>
</feature>
<dbReference type="EMBL" id="JACHMI010000001">
    <property type="protein sequence ID" value="MBB6546920.1"/>
    <property type="molecule type" value="Genomic_DNA"/>
</dbReference>
<organism evidence="3 4">
    <name type="scientific">Nonomuraea rubra</name>
    <dbReference type="NCBI Taxonomy" id="46180"/>
    <lineage>
        <taxon>Bacteria</taxon>
        <taxon>Bacillati</taxon>
        <taxon>Actinomycetota</taxon>
        <taxon>Actinomycetes</taxon>
        <taxon>Streptosporangiales</taxon>
        <taxon>Streptosporangiaceae</taxon>
        <taxon>Nonomuraea</taxon>
    </lineage>
</organism>
<comment type="caution">
    <text evidence="3">The sequence shown here is derived from an EMBL/GenBank/DDBJ whole genome shotgun (WGS) entry which is preliminary data.</text>
</comment>
<evidence type="ECO:0000256" key="1">
    <source>
        <dbReference type="SAM" id="MobiDB-lite"/>
    </source>
</evidence>
<sequence length="108" mass="11752">MTDLTRTPEAGLGTASRPIPREAVGVPERKLVLGLMEAARLLGIGRTTAYRLAKTGTFPCLVIRIGGRYAVPQRGLRALLGYADHHNGESHGHDREEGTEEERLHPMG</sequence>
<name>A0A7X0NP23_9ACTN</name>
<feature type="domain" description="Helix-turn-helix" evidence="2">
    <location>
        <begin position="37"/>
        <end position="80"/>
    </location>
</feature>